<protein>
    <submittedName>
        <fullName evidence="1">Uncharacterized protein</fullName>
    </submittedName>
</protein>
<reference evidence="1 2" key="1">
    <citation type="journal article" date="2024" name="Commun. Biol.">
        <title>Comparative genomic analysis of thermophilic fungi reveals convergent evolutionary adaptations and gene losses.</title>
        <authorList>
            <person name="Steindorff A.S."/>
            <person name="Aguilar-Pontes M.V."/>
            <person name="Robinson A.J."/>
            <person name="Andreopoulos B."/>
            <person name="LaButti K."/>
            <person name="Kuo A."/>
            <person name="Mondo S."/>
            <person name="Riley R."/>
            <person name="Otillar R."/>
            <person name="Haridas S."/>
            <person name="Lipzen A."/>
            <person name="Grimwood J."/>
            <person name="Schmutz J."/>
            <person name="Clum A."/>
            <person name="Reid I.D."/>
            <person name="Moisan M.C."/>
            <person name="Butler G."/>
            <person name="Nguyen T.T.M."/>
            <person name="Dewar K."/>
            <person name="Conant G."/>
            <person name="Drula E."/>
            <person name="Henrissat B."/>
            <person name="Hansel C."/>
            <person name="Singer S."/>
            <person name="Hutchinson M.I."/>
            <person name="de Vries R.P."/>
            <person name="Natvig D.O."/>
            <person name="Powell A.J."/>
            <person name="Tsang A."/>
            <person name="Grigoriev I.V."/>
        </authorList>
    </citation>
    <scope>NUCLEOTIDE SEQUENCE [LARGE SCALE GENOMIC DNA]</scope>
    <source>
        <strain evidence="1 2">CBS 494.80</strain>
    </source>
</reference>
<sequence length="73" mass="8452">MASRLKAKHTTGRPAEELMHTKMTILQPYQPIHFCILLTAHLCSAFERYAERTSQVHQVQMLKYTSTPCHEIP</sequence>
<evidence type="ECO:0000313" key="2">
    <source>
        <dbReference type="Proteomes" id="UP001595075"/>
    </source>
</evidence>
<dbReference type="Proteomes" id="UP001595075">
    <property type="component" value="Unassembled WGS sequence"/>
</dbReference>
<dbReference type="EMBL" id="JAZHXI010000005">
    <property type="protein sequence ID" value="KAL2071432.1"/>
    <property type="molecule type" value="Genomic_DNA"/>
</dbReference>
<name>A0ABR4CPF8_9HELO</name>
<comment type="caution">
    <text evidence="1">The sequence shown here is derived from an EMBL/GenBank/DDBJ whole genome shotgun (WGS) entry which is preliminary data.</text>
</comment>
<keyword evidence="2" id="KW-1185">Reference proteome</keyword>
<gene>
    <name evidence="1" type="ORF">VTL71DRAFT_12667</name>
</gene>
<proteinExistence type="predicted"/>
<evidence type="ECO:0000313" key="1">
    <source>
        <dbReference type="EMBL" id="KAL2071432.1"/>
    </source>
</evidence>
<organism evidence="1 2">
    <name type="scientific">Oculimacula yallundae</name>
    <dbReference type="NCBI Taxonomy" id="86028"/>
    <lineage>
        <taxon>Eukaryota</taxon>
        <taxon>Fungi</taxon>
        <taxon>Dikarya</taxon>
        <taxon>Ascomycota</taxon>
        <taxon>Pezizomycotina</taxon>
        <taxon>Leotiomycetes</taxon>
        <taxon>Helotiales</taxon>
        <taxon>Ploettnerulaceae</taxon>
        <taxon>Oculimacula</taxon>
    </lineage>
</organism>
<accession>A0ABR4CPF8</accession>